<protein>
    <submittedName>
        <fullName evidence="8">Serine/threonine protein kinase</fullName>
    </submittedName>
</protein>
<evidence type="ECO:0000256" key="5">
    <source>
        <dbReference type="SAM" id="MobiDB-lite"/>
    </source>
</evidence>
<dbReference type="AlphaFoldDB" id="A0A9X0QFN2"/>
<dbReference type="GO" id="GO:0005524">
    <property type="term" value="F:ATP binding"/>
    <property type="evidence" value="ECO:0007669"/>
    <property type="project" value="UniProtKB-KW"/>
</dbReference>
<dbReference type="PANTHER" id="PTHR43289">
    <property type="entry name" value="MITOGEN-ACTIVATED PROTEIN KINASE KINASE KINASE 20-RELATED"/>
    <property type="match status" value="1"/>
</dbReference>
<dbReference type="InterPro" id="IPR011990">
    <property type="entry name" value="TPR-like_helical_dom_sf"/>
</dbReference>
<dbReference type="Gene3D" id="1.25.40.10">
    <property type="entry name" value="Tetratricopeptide repeat domain"/>
    <property type="match status" value="2"/>
</dbReference>
<feature type="transmembrane region" description="Helical" evidence="6">
    <location>
        <begin position="384"/>
        <end position="405"/>
    </location>
</feature>
<dbReference type="CDD" id="cd14014">
    <property type="entry name" value="STKc_PknB_like"/>
    <property type="match status" value="1"/>
</dbReference>
<dbReference type="InterPro" id="IPR011009">
    <property type="entry name" value="Kinase-like_dom_sf"/>
</dbReference>
<organism evidence="8 9">
    <name type="scientific">Tunturiibacter gelidiferens</name>
    <dbReference type="NCBI Taxonomy" id="3069689"/>
    <lineage>
        <taxon>Bacteria</taxon>
        <taxon>Pseudomonadati</taxon>
        <taxon>Acidobacteriota</taxon>
        <taxon>Terriglobia</taxon>
        <taxon>Terriglobales</taxon>
        <taxon>Acidobacteriaceae</taxon>
        <taxon>Tunturiibacter</taxon>
    </lineage>
</organism>
<keyword evidence="3 8" id="KW-0418">Kinase</keyword>
<evidence type="ECO:0000313" key="8">
    <source>
        <dbReference type="EMBL" id="MBB5329383.1"/>
    </source>
</evidence>
<evidence type="ECO:0000313" key="9">
    <source>
        <dbReference type="Proteomes" id="UP000535182"/>
    </source>
</evidence>
<comment type="caution">
    <text evidence="8">The sequence shown here is derived from an EMBL/GenBank/DDBJ whole genome shotgun (WGS) entry which is preliminary data.</text>
</comment>
<dbReference type="InterPro" id="IPR019734">
    <property type="entry name" value="TPR_rpt"/>
</dbReference>
<evidence type="ECO:0000256" key="1">
    <source>
        <dbReference type="ARBA" id="ARBA00022679"/>
    </source>
</evidence>
<sequence length="931" mass="104130">MKIDRWELIEMIFQRVLESPPERRSEDVQALCGGDEELASEVNSLLNYEHEAEVELQNMLAGELSALESIESASEIGGQVGPYQLVRELDSGGMGVIYLAVRSDNQYFQIVAIKMIRRGVASSEVIQRFRDERQMLATLTHPNIGVILDGGETEDGRPFIVMEYVEGQPITAASAARELGVRQKIDLFRSVCSAVHHAHQKLIIHRDIKPDNVLVTPEGVVKLIDFGIAKPLVKESFLNERSPTESWQRLMTPDYASPEQLLGRQLSTATDVYSLGVLLFELLTGSRPYRLAGLSPREAERVVLEEERANPSSVKDLPAQIRKELSGDLDTIILKALQQEPSRRYLSVQHLEEDLHRFLRGRPIAARRPSVLYMLDKFLRRHRIAMLVICASVVMLAVFLFGYAWQIRVADRRVSEVRGLADSAISEMTDKLQQSSTSTEAQAALFHRALLYLNQLNAKTGDNPRLLLEISKAYIRVGDLEGSPFVANLGNSGTAVTSYQNALRTAIEAKAHLNIPESTAAVIKAHQRLGDIYTFLGDARSATEEYQSGLALARPFWQKSPHDPMRTEVLTMIYAGMGDVALNKLRPDEALANYLEATGIFGDQPSGDEAHDRFVADLHLRRAAALNELGDQQETLRQVEEAIHLTEALIQRFPSSIQTRRELLLAYQRMVLTLSGRSFLNLSQSKQAQVYARKMLQIAELLSVNDSRNAQASYDTAVSMSIMGDAYRQVMPEEAASWYRRSIALTKNLEPLYAAETKHRIAVRDEALADVLLRPKESTERLSALREANQIRQALAETSPHGRLHLLGSYCKLSDAELSVNDVSGATRDADAALPLLQEFGDSSPSLQVLRNIGLCLETEGNLQRRLAFAPGASSSDRHSAEEAAFAYYRSSEQVWDEWVRRGAETPESKRESTRVRRLAQDLRSHKMSRL</sequence>
<keyword evidence="2" id="KW-0547">Nucleotide-binding</keyword>
<dbReference type="GO" id="GO:0004674">
    <property type="term" value="F:protein serine/threonine kinase activity"/>
    <property type="evidence" value="ECO:0007669"/>
    <property type="project" value="UniProtKB-KW"/>
</dbReference>
<dbReference type="SMART" id="SM00220">
    <property type="entry name" value="S_TKc"/>
    <property type="match status" value="1"/>
</dbReference>
<gene>
    <name evidence="8" type="ORF">HDF14_003001</name>
</gene>
<keyword evidence="6" id="KW-1133">Transmembrane helix</keyword>
<proteinExistence type="predicted"/>
<feature type="compositionally biased region" description="Basic and acidic residues" evidence="5">
    <location>
        <begin position="903"/>
        <end position="925"/>
    </location>
</feature>
<dbReference type="SUPFAM" id="SSF48452">
    <property type="entry name" value="TPR-like"/>
    <property type="match status" value="2"/>
</dbReference>
<dbReference type="PROSITE" id="PS00108">
    <property type="entry name" value="PROTEIN_KINASE_ST"/>
    <property type="match status" value="1"/>
</dbReference>
<evidence type="ECO:0000256" key="4">
    <source>
        <dbReference type="ARBA" id="ARBA00022840"/>
    </source>
</evidence>
<dbReference type="SMART" id="SM00028">
    <property type="entry name" value="TPR"/>
    <property type="match status" value="3"/>
</dbReference>
<dbReference type="Pfam" id="PF00069">
    <property type="entry name" value="Pkinase"/>
    <property type="match status" value="1"/>
</dbReference>
<evidence type="ECO:0000259" key="7">
    <source>
        <dbReference type="PROSITE" id="PS50011"/>
    </source>
</evidence>
<keyword evidence="6" id="KW-0472">Membrane</keyword>
<reference evidence="8 9" key="1">
    <citation type="submission" date="2020-08" db="EMBL/GenBank/DDBJ databases">
        <title>Genomic Encyclopedia of Type Strains, Phase IV (KMG-V): Genome sequencing to study the core and pangenomes of soil and plant-associated prokaryotes.</title>
        <authorList>
            <person name="Whitman W."/>
        </authorList>
    </citation>
    <scope>NUCLEOTIDE SEQUENCE [LARGE SCALE GENOMIC DNA]</scope>
    <source>
        <strain evidence="8 9">X5P2</strain>
    </source>
</reference>
<evidence type="ECO:0000256" key="2">
    <source>
        <dbReference type="ARBA" id="ARBA00022741"/>
    </source>
</evidence>
<dbReference type="Gene3D" id="1.10.510.10">
    <property type="entry name" value="Transferase(Phosphotransferase) domain 1"/>
    <property type="match status" value="1"/>
</dbReference>
<dbReference type="EMBL" id="JACHEB010000006">
    <property type="protein sequence ID" value="MBB5329383.1"/>
    <property type="molecule type" value="Genomic_DNA"/>
</dbReference>
<accession>A0A9X0QFN2</accession>
<feature type="domain" description="Protein kinase" evidence="7">
    <location>
        <begin position="83"/>
        <end position="359"/>
    </location>
</feature>
<keyword evidence="9" id="KW-1185">Reference proteome</keyword>
<name>A0A9X0QFN2_9BACT</name>
<feature type="region of interest" description="Disordered" evidence="5">
    <location>
        <begin position="903"/>
        <end position="931"/>
    </location>
</feature>
<keyword evidence="1" id="KW-0808">Transferase</keyword>
<keyword evidence="6" id="KW-0812">Transmembrane</keyword>
<dbReference type="InterPro" id="IPR008271">
    <property type="entry name" value="Ser/Thr_kinase_AS"/>
</dbReference>
<dbReference type="InterPro" id="IPR000719">
    <property type="entry name" value="Prot_kinase_dom"/>
</dbReference>
<evidence type="ECO:0000256" key="6">
    <source>
        <dbReference type="SAM" id="Phobius"/>
    </source>
</evidence>
<dbReference type="RefSeq" id="WP_183977793.1">
    <property type="nucleotide sequence ID" value="NZ_JACHEB010000006.1"/>
</dbReference>
<keyword evidence="8" id="KW-0723">Serine/threonine-protein kinase</keyword>
<evidence type="ECO:0000256" key="3">
    <source>
        <dbReference type="ARBA" id="ARBA00022777"/>
    </source>
</evidence>
<dbReference type="SUPFAM" id="SSF56112">
    <property type="entry name" value="Protein kinase-like (PK-like)"/>
    <property type="match status" value="1"/>
</dbReference>
<keyword evidence="4" id="KW-0067">ATP-binding</keyword>
<dbReference type="PROSITE" id="PS50011">
    <property type="entry name" value="PROTEIN_KINASE_DOM"/>
    <property type="match status" value="1"/>
</dbReference>
<dbReference type="PANTHER" id="PTHR43289:SF34">
    <property type="entry name" value="SERINE_THREONINE-PROTEIN KINASE YBDM-RELATED"/>
    <property type="match status" value="1"/>
</dbReference>
<dbReference type="Gene3D" id="3.30.200.20">
    <property type="entry name" value="Phosphorylase Kinase, domain 1"/>
    <property type="match status" value="1"/>
</dbReference>
<dbReference type="Proteomes" id="UP000535182">
    <property type="component" value="Unassembled WGS sequence"/>
</dbReference>